<evidence type="ECO:0000259" key="1">
    <source>
        <dbReference type="PROSITE" id="PS51186"/>
    </source>
</evidence>
<dbReference type="PROSITE" id="PS51186">
    <property type="entry name" value="GNAT"/>
    <property type="match status" value="1"/>
</dbReference>
<dbReference type="InterPro" id="IPR000182">
    <property type="entry name" value="GNAT_dom"/>
</dbReference>
<sequence length="249" mass="28940">MRVRSINREDLPQIAAITLQAFRDDELNAWLFPHKGEHPEDFRKFISIRIRSRAVGWGQHGFVVVTEESDPDWTSKPEIVGYAYLLRCGEDEGAKKWRAEPWFNKIERKLLDWEKWYDFRFIDRASDPQRIARYMSLTSWEAFPALDSRWHLSILAVPPKHQRRGIGNMLVEHGQKIAADDALPLTLESSVVGRKLYFNRGFKVVGERRIPGEYDDLMMVWESEALKGRWLDESEGNKAIVKAVVQAAS</sequence>
<feature type="domain" description="N-acetyltransferase" evidence="1">
    <location>
        <begin position="80"/>
        <end position="227"/>
    </location>
</feature>
<keyword evidence="2" id="KW-0808">Transferase</keyword>
<dbReference type="GO" id="GO:0016747">
    <property type="term" value="F:acyltransferase activity, transferring groups other than amino-acyl groups"/>
    <property type="evidence" value="ECO:0007669"/>
    <property type="project" value="InterPro"/>
</dbReference>
<evidence type="ECO:0000313" key="2">
    <source>
        <dbReference type="EMBL" id="KAF1957907.1"/>
    </source>
</evidence>
<name>A0A6A5U9V2_9PLEO</name>
<keyword evidence="3" id="KW-1185">Reference proteome</keyword>
<dbReference type="Gene3D" id="3.40.630.30">
    <property type="match status" value="1"/>
</dbReference>
<evidence type="ECO:0000313" key="3">
    <source>
        <dbReference type="Proteomes" id="UP000800035"/>
    </source>
</evidence>
<dbReference type="PANTHER" id="PTHR42791">
    <property type="entry name" value="GNAT FAMILY ACETYLTRANSFERASE"/>
    <property type="match status" value="1"/>
</dbReference>
<dbReference type="CDD" id="cd04301">
    <property type="entry name" value="NAT_SF"/>
    <property type="match status" value="1"/>
</dbReference>
<dbReference type="AlphaFoldDB" id="A0A6A5U9V2"/>
<dbReference type="InterPro" id="IPR052523">
    <property type="entry name" value="Trichothecene_AcTrans"/>
</dbReference>
<dbReference type="InterPro" id="IPR016181">
    <property type="entry name" value="Acyl_CoA_acyltransferase"/>
</dbReference>
<protein>
    <submittedName>
        <fullName evidence="2">Acyl-CoA N-acyltransferase</fullName>
    </submittedName>
</protein>
<accession>A0A6A5U9V2</accession>
<dbReference type="Pfam" id="PF13673">
    <property type="entry name" value="Acetyltransf_10"/>
    <property type="match status" value="1"/>
</dbReference>
<dbReference type="OrthoDB" id="2115692at2759"/>
<organism evidence="2 3">
    <name type="scientific">Byssothecium circinans</name>
    <dbReference type="NCBI Taxonomy" id="147558"/>
    <lineage>
        <taxon>Eukaryota</taxon>
        <taxon>Fungi</taxon>
        <taxon>Dikarya</taxon>
        <taxon>Ascomycota</taxon>
        <taxon>Pezizomycotina</taxon>
        <taxon>Dothideomycetes</taxon>
        <taxon>Pleosporomycetidae</taxon>
        <taxon>Pleosporales</taxon>
        <taxon>Massarineae</taxon>
        <taxon>Massarinaceae</taxon>
        <taxon>Byssothecium</taxon>
    </lineage>
</organism>
<dbReference type="PANTHER" id="PTHR42791:SF16">
    <property type="entry name" value="N-ACETYLTRANSFERASE DOMAIN-CONTAINING PROTEIN"/>
    <property type="match status" value="1"/>
</dbReference>
<dbReference type="SUPFAM" id="SSF55729">
    <property type="entry name" value="Acyl-CoA N-acyltransferases (Nat)"/>
    <property type="match status" value="1"/>
</dbReference>
<keyword evidence="2" id="KW-0012">Acyltransferase</keyword>
<dbReference type="Proteomes" id="UP000800035">
    <property type="component" value="Unassembled WGS sequence"/>
</dbReference>
<reference evidence="2" key="1">
    <citation type="journal article" date="2020" name="Stud. Mycol.">
        <title>101 Dothideomycetes genomes: a test case for predicting lifestyles and emergence of pathogens.</title>
        <authorList>
            <person name="Haridas S."/>
            <person name="Albert R."/>
            <person name="Binder M."/>
            <person name="Bloem J."/>
            <person name="Labutti K."/>
            <person name="Salamov A."/>
            <person name="Andreopoulos B."/>
            <person name="Baker S."/>
            <person name="Barry K."/>
            <person name="Bills G."/>
            <person name="Bluhm B."/>
            <person name="Cannon C."/>
            <person name="Castanera R."/>
            <person name="Culley D."/>
            <person name="Daum C."/>
            <person name="Ezra D."/>
            <person name="Gonzalez J."/>
            <person name="Henrissat B."/>
            <person name="Kuo A."/>
            <person name="Liang C."/>
            <person name="Lipzen A."/>
            <person name="Lutzoni F."/>
            <person name="Magnuson J."/>
            <person name="Mondo S."/>
            <person name="Nolan M."/>
            <person name="Ohm R."/>
            <person name="Pangilinan J."/>
            <person name="Park H.-J."/>
            <person name="Ramirez L."/>
            <person name="Alfaro M."/>
            <person name="Sun H."/>
            <person name="Tritt A."/>
            <person name="Yoshinaga Y."/>
            <person name="Zwiers L.-H."/>
            <person name="Turgeon B."/>
            <person name="Goodwin S."/>
            <person name="Spatafora J."/>
            <person name="Crous P."/>
            <person name="Grigoriev I."/>
        </authorList>
    </citation>
    <scope>NUCLEOTIDE SEQUENCE</scope>
    <source>
        <strain evidence="2">CBS 675.92</strain>
    </source>
</reference>
<proteinExistence type="predicted"/>
<gene>
    <name evidence="2" type="ORF">CC80DRAFT_491235</name>
</gene>
<dbReference type="EMBL" id="ML976988">
    <property type="protein sequence ID" value="KAF1957907.1"/>
    <property type="molecule type" value="Genomic_DNA"/>
</dbReference>